<dbReference type="Proteomes" id="UP000288351">
    <property type="component" value="Unassembled WGS sequence"/>
</dbReference>
<name>A0A401RBR3_STRNR</name>
<reference evidence="1 2" key="1">
    <citation type="journal article" date="2019" name="Microbiol. Resour. Announc.">
        <title>Draft Genome Sequence of the Most Traditional epsilon-Poly-l-Lysine Producer, Streptomyces albulus NBRC14147.</title>
        <authorList>
            <person name="Yamanaka K."/>
            <person name="Hamano Y."/>
        </authorList>
    </citation>
    <scope>NUCLEOTIDE SEQUENCE [LARGE SCALE GENOMIC DNA]</scope>
    <source>
        <strain evidence="1 2">NBRC 14147</strain>
    </source>
</reference>
<dbReference type="EMBL" id="BHXC01000007">
    <property type="protein sequence ID" value="GCB95058.1"/>
    <property type="molecule type" value="Genomic_DNA"/>
</dbReference>
<dbReference type="Gene3D" id="3.10.129.10">
    <property type="entry name" value="Hotdog Thioesterase"/>
    <property type="match status" value="1"/>
</dbReference>
<dbReference type="CDD" id="cd00586">
    <property type="entry name" value="4HBT"/>
    <property type="match status" value="1"/>
</dbReference>
<dbReference type="PANTHER" id="PTHR31793">
    <property type="entry name" value="4-HYDROXYBENZOYL-COA THIOESTERASE FAMILY MEMBER"/>
    <property type="match status" value="1"/>
</dbReference>
<accession>A0A401RBR3</accession>
<dbReference type="PANTHER" id="PTHR31793:SF24">
    <property type="entry name" value="LONG-CHAIN ACYL-COA THIOESTERASE FADM"/>
    <property type="match status" value="1"/>
</dbReference>
<dbReference type="GO" id="GO:0047617">
    <property type="term" value="F:fatty acyl-CoA hydrolase activity"/>
    <property type="evidence" value="ECO:0007669"/>
    <property type="project" value="TreeGrafter"/>
</dbReference>
<sequence>MVPEVINGETGAIVTEATHVTAETDTAAPFTVPITVRGYETDTQGHLNQSVYLQYAEHARWSLLQASGIPQRALVARGIGPVTVETTIRYLRELHAGDEVEVSCRFVWGERKTFVIEQSVHRTDDGTLAAEIRAVCGILDLTERRLVTDPRTALGELATDPALLGLDQP</sequence>
<organism evidence="1 2">
    <name type="scientific">Streptomyces noursei</name>
    <name type="common">Streptomyces albulus</name>
    <dbReference type="NCBI Taxonomy" id="1971"/>
    <lineage>
        <taxon>Bacteria</taxon>
        <taxon>Bacillati</taxon>
        <taxon>Actinomycetota</taxon>
        <taxon>Actinomycetes</taxon>
        <taxon>Kitasatosporales</taxon>
        <taxon>Streptomycetaceae</taxon>
        <taxon>Streptomyces</taxon>
    </lineage>
</organism>
<dbReference type="InterPro" id="IPR029069">
    <property type="entry name" value="HotDog_dom_sf"/>
</dbReference>
<dbReference type="AlphaFoldDB" id="A0A401RBR3"/>
<dbReference type="RefSeq" id="WP_016574597.1">
    <property type="nucleotide sequence ID" value="NZ_BHXC01000007.1"/>
</dbReference>
<dbReference type="InterPro" id="IPR050563">
    <property type="entry name" value="4-hydroxybenzoyl-CoA_TE"/>
</dbReference>
<comment type="caution">
    <text evidence="1">The sequence shown here is derived from an EMBL/GenBank/DDBJ whole genome shotgun (WGS) entry which is preliminary data.</text>
</comment>
<evidence type="ECO:0000313" key="1">
    <source>
        <dbReference type="EMBL" id="GCB95058.1"/>
    </source>
</evidence>
<dbReference type="Pfam" id="PF13279">
    <property type="entry name" value="4HBT_2"/>
    <property type="match status" value="1"/>
</dbReference>
<dbReference type="SUPFAM" id="SSF54637">
    <property type="entry name" value="Thioesterase/thiol ester dehydrase-isomerase"/>
    <property type="match status" value="1"/>
</dbReference>
<protein>
    <submittedName>
        <fullName evidence="1">Thioesterase</fullName>
    </submittedName>
</protein>
<gene>
    <name evidence="1" type="ORF">SALB_07861</name>
</gene>
<proteinExistence type="predicted"/>
<evidence type="ECO:0000313" key="2">
    <source>
        <dbReference type="Proteomes" id="UP000288351"/>
    </source>
</evidence>